<protein>
    <recommendedName>
        <fullName evidence="11">Copper transporter</fullName>
    </recommendedName>
</protein>
<evidence type="ECO:0000256" key="7">
    <source>
        <dbReference type="SAM" id="Phobius"/>
    </source>
</evidence>
<feature type="signal peptide" evidence="8">
    <location>
        <begin position="1"/>
        <end position="22"/>
    </location>
</feature>
<dbReference type="EMBL" id="JASFZW010000001">
    <property type="protein sequence ID" value="KAK2080760.1"/>
    <property type="molecule type" value="Genomic_DNA"/>
</dbReference>
<evidence type="ECO:0000256" key="2">
    <source>
        <dbReference type="ARBA" id="ARBA00006921"/>
    </source>
</evidence>
<sequence>MASAKSLLAAIAALLAVSAVRAADTSACYTTPSSADCKSLLLSTSTLWKDLNSTCEGAAATGWPSACSLRAACLSYEAGANCNPLSILMAACEEDSSLPNCSKYQGLCATGSVVPACTSMTAIASLANATTYFSDVQTLCGEMTMTGCSDCTGSASDAASSLATSCPNPLGTLSQLCLEMSMDGCGDWDALCEANSGAFPSLSWAVGGCYSDPTQASCADFVQNATVTKQNITTLCNAMPFMSGCTLRDQCNAGKASGEYCDDFSILADICVDMPKMWGCEGYVALCKTTGTAVKQCTNPGAVPSLVMTYDAMNDVIDSCNEMPMDGCSDCTSTSNCPNPILTLAQQRGRATFTSLCTDASGSSLPPMRMYMHTAWTEVILFKGWVPTNKGEYIASCLAMIAGAILVQFLKSLRLRIEARWAAEMRTSCAAPEAAPGKQLVVDEGCPGCAGPPPPPGLWTGWVATSWPQARRNAVRSAFTGIVVFLDYMLMLVVMTFNVGLIVSTTLGFMLGALLFGHIGEAGGRAVAAPAVAPDNDADLEVQFVEPGSCCGNRNLS</sequence>
<comment type="similarity">
    <text evidence="2">Belongs to the copper transporter (Ctr) (TC 1.A.56) family. SLC31A subfamily.</text>
</comment>
<keyword evidence="4" id="KW-0186">Copper</keyword>
<dbReference type="PANTHER" id="PTHR12483">
    <property type="entry name" value="SOLUTE CARRIER FAMILY 31 COPPER TRANSPORTERS"/>
    <property type="match status" value="1"/>
</dbReference>
<comment type="subcellular location">
    <subcellularLocation>
        <location evidence="1">Membrane</location>
    </subcellularLocation>
</comment>
<name>A0AAD9MM81_PROWI</name>
<evidence type="ECO:0000256" key="8">
    <source>
        <dbReference type="SAM" id="SignalP"/>
    </source>
</evidence>
<dbReference type="AlphaFoldDB" id="A0AAD9MM81"/>
<keyword evidence="5 7" id="KW-1133">Transmembrane helix</keyword>
<evidence type="ECO:0000313" key="10">
    <source>
        <dbReference type="Proteomes" id="UP001255856"/>
    </source>
</evidence>
<keyword evidence="3 7" id="KW-0812">Transmembrane</keyword>
<gene>
    <name evidence="9" type="ORF">QBZ16_000614</name>
</gene>
<keyword evidence="4" id="KW-0813">Transport</keyword>
<keyword evidence="4" id="KW-0187">Copper transport</keyword>
<evidence type="ECO:0000256" key="6">
    <source>
        <dbReference type="ARBA" id="ARBA00023136"/>
    </source>
</evidence>
<dbReference type="PANTHER" id="PTHR12483:SF115">
    <property type="entry name" value="COPPER TRANSPORT PROTEIN"/>
    <property type="match status" value="1"/>
</dbReference>
<reference evidence="9" key="1">
    <citation type="submission" date="2021-01" db="EMBL/GenBank/DDBJ databases">
        <authorList>
            <person name="Eckstrom K.M.E."/>
        </authorList>
    </citation>
    <scope>NUCLEOTIDE SEQUENCE</scope>
    <source>
        <strain evidence="9">UVCC 0001</strain>
    </source>
</reference>
<organism evidence="9 10">
    <name type="scientific">Prototheca wickerhamii</name>
    <dbReference type="NCBI Taxonomy" id="3111"/>
    <lineage>
        <taxon>Eukaryota</taxon>
        <taxon>Viridiplantae</taxon>
        <taxon>Chlorophyta</taxon>
        <taxon>core chlorophytes</taxon>
        <taxon>Trebouxiophyceae</taxon>
        <taxon>Chlorellales</taxon>
        <taxon>Chlorellaceae</taxon>
        <taxon>Prototheca</taxon>
    </lineage>
</organism>
<keyword evidence="10" id="KW-1185">Reference proteome</keyword>
<dbReference type="GO" id="GO:0016020">
    <property type="term" value="C:membrane"/>
    <property type="evidence" value="ECO:0007669"/>
    <property type="project" value="UniProtKB-SubCell"/>
</dbReference>
<dbReference type="InterPro" id="IPR007274">
    <property type="entry name" value="Cop_transporter"/>
</dbReference>
<accession>A0AAD9MM81</accession>
<proteinExistence type="inferred from homology"/>
<feature type="transmembrane region" description="Helical" evidence="7">
    <location>
        <begin position="393"/>
        <end position="410"/>
    </location>
</feature>
<evidence type="ECO:0000256" key="3">
    <source>
        <dbReference type="ARBA" id="ARBA00022692"/>
    </source>
</evidence>
<keyword evidence="4" id="KW-0406">Ion transport</keyword>
<dbReference type="GO" id="GO:0005375">
    <property type="term" value="F:copper ion transmembrane transporter activity"/>
    <property type="evidence" value="ECO:0007669"/>
    <property type="project" value="InterPro"/>
</dbReference>
<dbReference type="Proteomes" id="UP001255856">
    <property type="component" value="Unassembled WGS sequence"/>
</dbReference>
<evidence type="ECO:0000256" key="5">
    <source>
        <dbReference type="ARBA" id="ARBA00022989"/>
    </source>
</evidence>
<evidence type="ECO:0000313" key="9">
    <source>
        <dbReference type="EMBL" id="KAK2080760.1"/>
    </source>
</evidence>
<dbReference type="Pfam" id="PF04145">
    <property type="entry name" value="Ctr"/>
    <property type="match status" value="1"/>
</dbReference>
<keyword evidence="8" id="KW-0732">Signal</keyword>
<feature type="chain" id="PRO_5042250191" description="Copper transporter" evidence="8">
    <location>
        <begin position="23"/>
        <end position="557"/>
    </location>
</feature>
<evidence type="ECO:0000256" key="1">
    <source>
        <dbReference type="ARBA" id="ARBA00004370"/>
    </source>
</evidence>
<comment type="caution">
    <text evidence="9">The sequence shown here is derived from an EMBL/GenBank/DDBJ whole genome shotgun (WGS) entry which is preliminary data.</text>
</comment>
<evidence type="ECO:0000256" key="4">
    <source>
        <dbReference type="ARBA" id="ARBA00022796"/>
    </source>
</evidence>
<evidence type="ECO:0008006" key="11">
    <source>
        <dbReference type="Google" id="ProtNLM"/>
    </source>
</evidence>
<keyword evidence="6 7" id="KW-0472">Membrane</keyword>